<evidence type="ECO:0000256" key="3">
    <source>
        <dbReference type="ARBA" id="ARBA00022475"/>
    </source>
</evidence>
<evidence type="ECO:0000256" key="4">
    <source>
        <dbReference type="ARBA" id="ARBA00022692"/>
    </source>
</evidence>
<keyword evidence="8 11" id="KW-0472">Membrane</keyword>
<dbReference type="EMBL" id="CM000881">
    <property type="protein sequence ID" value="KQK10853.2"/>
    <property type="molecule type" value="Genomic_DNA"/>
</dbReference>
<feature type="transmembrane region" description="Helical" evidence="11">
    <location>
        <begin position="394"/>
        <end position="415"/>
    </location>
</feature>
<evidence type="ECO:0000313" key="14">
    <source>
        <dbReference type="EnsemblPlants" id="KQK10853"/>
    </source>
</evidence>
<feature type="transmembrane region" description="Helical" evidence="11">
    <location>
        <begin position="455"/>
        <end position="475"/>
    </location>
</feature>
<keyword evidence="15" id="KW-1185">Reference proteome</keyword>
<dbReference type="ExpressionAtlas" id="A0A0Q3GK85">
    <property type="expression patterns" value="baseline and differential"/>
</dbReference>
<dbReference type="FunFam" id="1.20.1740.10:FF:000055">
    <property type="entry name" value="Amino acid permease 6"/>
    <property type="match status" value="1"/>
</dbReference>
<feature type="transmembrane region" description="Helical" evidence="11">
    <location>
        <begin position="112"/>
        <end position="133"/>
    </location>
</feature>
<dbReference type="AlphaFoldDB" id="A0A0Q3GK85"/>
<dbReference type="Proteomes" id="UP000008810">
    <property type="component" value="Chromosome 2"/>
</dbReference>
<dbReference type="GO" id="GO:0015293">
    <property type="term" value="F:symporter activity"/>
    <property type="evidence" value="ECO:0007669"/>
    <property type="project" value="UniProtKB-KW"/>
</dbReference>
<keyword evidence="4 11" id="KW-0812">Transmembrane</keyword>
<dbReference type="Pfam" id="PF01490">
    <property type="entry name" value="Aa_trans"/>
    <property type="match status" value="1"/>
</dbReference>
<feature type="transmembrane region" description="Helical" evidence="11">
    <location>
        <begin position="197"/>
        <end position="218"/>
    </location>
</feature>
<dbReference type="GO" id="GO:0015171">
    <property type="term" value="F:amino acid transmembrane transporter activity"/>
    <property type="evidence" value="ECO:0000318"/>
    <property type="project" value="GO_Central"/>
</dbReference>
<dbReference type="PANTHER" id="PTHR48017">
    <property type="entry name" value="OS05G0424000 PROTEIN-RELATED"/>
    <property type="match status" value="1"/>
</dbReference>
<evidence type="ECO:0000256" key="10">
    <source>
        <dbReference type="SAM" id="MobiDB-lite"/>
    </source>
</evidence>
<comment type="subcellular location">
    <subcellularLocation>
        <location evidence="1">Cell membrane</location>
    </subcellularLocation>
</comment>
<dbReference type="GO" id="GO:0005886">
    <property type="term" value="C:plasma membrane"/>
    <property type="evidence" value="ECO:0007669"/>
    <property type="project" value="UniProtKB-SubCell"/>
</dbReference>
<reference evidence="13" key="2">
    <citation type="submission" date="2017-06" db="EMBL/GenBank/DDBJ databases">
        <title>WGS assembly of Brachypodium distachyon.</title>
        <authorList>
            <consortium name="The International Brachypodium Initiative"/>
            <person name="Lucas S."/>
            <person name="Harmon-Smith M."/>
            <person name="Lail K."/>
            <person name="Tice H."/>
            <person name="Grimwood J."/>
            <person name="Bruce D."/>
            <person name="Barry K."/>
            <person name="Shu S."/>
            <person name="Lindquist E."/>
            <person name="Wang M."/>
            <person name="Pitluck S."/>
            <person name="Vogel J.P."/>
            <person name="Garvin D.F."/>
            <person name="Mockler T.C."/>
            <person name="Schmutz J."/>
            <person name="Rokhsar D."/>
            <person name="Bevan M.W."/>
        </authorList>
    </citation>
    <scope>NUCLEOTIDE SEQUENCE</scope>
    <source>
        <strain evidence="13">Bd21</strain>
    </source>
</reference>
<dbReference type="Gramene" id="KQK10853">
    <property type="protein sequence ID" value="KQK10853"/>
    <property type="gene ID" value="BRADI_2g56970v3"/>
</dbReference>
<sequence length="549" mass="59753">MPTAPAPINCRPYLLSPHHHLTLLQIFSTPSIHPSLHATCICSHTHYTYRIKAAKRLIEETEMGESVVATYYYPSAAMEVSAAELGQSKQPGSKGGCDDDDRPSRTGTMWTASSHIITAVIGSGVLSLGWAIAQLGWVAGPAVMLLFSLVTYFTSSLLADCYRSGDQSTGKRNYTYMDAVNANLSGFKVKVCGLLQYANIVGVAIGYTIAASISMLAISRANCFHRKGHADPCKISSVPYMLVFGVAQVFFSQIPDFDQISWLSMLAAAMSFTYSSIGLGLGVAQVIANGGVQGSMTGISIGAGVTPMQKVWRSTQAFGDIAFAYSYSLILIEIQDTIRAPPKSTESKVMKRATLVSVAVTTVFYMLCGCMGYAAFGDRAPGNLLTGFGFYEPFWLLDVANAAIVVHLVGAYQVYCQPLFAFVEKYAGQRWPESRYVTREIELSVGGFRVNMFRLTWRTAFVVATTVVSMMLPFFNDVVGFLGALGFWPLTVYFPVEMYIVQRKVPRWSTRWVCLQMLSGGCLVISLAAAAGSIAGIKSDLKVYHPFKS</sequence>
<keyword evidence="2" id="KW-0813">Transport</keyword>
<evidence type="ECO:0000256" key="9">
    <source>
        <dbReference type="ARBA" id="ARBA00061463"/>
    </source>
</evidence>
<comment type="similarity">
    <text evidence="9">Belongs to the amino acid/polyamine transporter 2 family. Amino acid/auxin permease (AAAP) (TC 2.A.18.2) subfamily.</text>
</comment>
<protein>
    <recommendedName>
        <fullName evidence="12">Amino acid transporter transmembrane domain-containing protein</fullName>
    </recommendedName>
</protein>
<dbReference type="STRING" id="15368.A0A0Q3GK85"/>
<dbReference type="OrthoDB" id="40134at2759"/>
<organism evidence="13">
    <name type="scientific">Brachypodium distachyon</name>
    <name type="common">Purple false brome</name>
    <name type="synonym">Trachynia distachya</name>
    <dbReference type="NCBI Taxonomy" id="15368"/>
    <lineage>
        <taxon>Eukaryota</taxon>
        <taxon>Viridiplantae</taxon>
        <taxon>Streptophyta</taxon>
        <taxon>Embryophyta</taxon>
        <taxon>Tracheophyta</taxon>
        <taxon>Spermatophyta</taxon>
        <taxon>Magnoliopsida</taxon>
        <taxon>Liliopsida</taxon>
        <taxon>Poales</taxon>
        <taxon>Poaceae</taxon>
        <taxon>BOP clade</taxon>
        <taxon>Pooideae</taxon>
        <taxon>Stipodae</taxon>
        <taxon>Brachypodieae</taxon>
        <taxon>Brachypodium</taxon>
    </lineage>
</organism>
<feature type="transmembrane region" description="Helical" evidence="11">
    <location>
        <begin position="481"/>
        <end position="501"/>
    </location>
</feature>
<name>A0A0Q3GK85_BRADI</name>
<keyword evidence="3" id="KW-1003">Cell membrane</keyword>
<evidence type="ECO:0000256" key="1">
    <source>
        <dbReference type="ARBA" id="ARBA00004236"/>
    </source>
</evidence>
<evidence type="ECO:0000256" key="2">
    <source>
        <dbReference type="ARBA" id="ARBA00022448"/>
    </source>
</evidence>
<keyword evidence="7 11" id="KW-1133">Transmembrane helix</keyword>
<dbReference type="GO" id="GO:0016020">
    <property type="term" value="C:membrane"/>
    <property type="evidence" value="ECO:0000318"/>
    <property type="project" value="GO_Central"/>
</dbReference>
<evidence type="ECO:0000259" key="12">
    <source>
        <dbReference type="Pfam" id="PF01490"/>
    </source>
</evidence>
<evidence type="ECO:0000256" key="6">
    <source>
        <dbReference type="ARBA" id="ARBA00022970"/>
    </source>
</evidence>
<evidence type="ECO:0000256" key="5">
    <source>
        <dbReference type="ARBA" id="ARBA00022847"/>
    </source>
</evidence>
<accession>A0A0Q3GK85</accession>
<feature type="transmembrane region" description="Helical" evidence="11">
    <location>
        <begin position="139"/>
        <end position="162"/>
    </location>
</feature>
<evidence type="ECO:0000256" key="8">
    <source>
        <dbReference type="ARBA" id="ARBA00023136"/>
    </source>
</evidence>
<dbReference type="InterPro" id="IPR013057">
    <property type="entry name" value="AA_transpt_TM"/>
</dbReference>
<keyword evidence="6" id="KW-0029">Amino-acid transport</keyword>
<feature type="transmembrane region" description="Helical" evidence="11">
    <location>
        <begin position="355"/>
        <end position="374"/>
    </location>
</feature>
<feature type="domain" description="Amino acid transporter transmembrane" evidence="12">
    <location>
        <begin position="105"/>
        <end position="537"/>
    </location>
</feature>
<evidence type="ECO:0000256" key="11">
    <source>
        <dbReference type="SAM" id="Phobius"/>
    </source>
</evidence>
<proteinExistence type="inferred from homology"/>
<evidence type="ECO:0000313" key="13">
    <source>
        <dbReference type="EMBL" id="KQK10853.2"/>
    </source>
</evidence>
<dbReference type="GO" id="GO:0003333">
    <property type="term" value="P:amino acid transmembrane transport"/>
    <property type="evidence" value="ECO:0000318"/>
    <property type="project" value="GO_Central"/>
</dbReference>
<keyword evidence="5" id="KW-0769">Symport</keyword>
<feature type="region of interest" description="Disordered" evidence="10">
    <location>
        <begin position="84"/>
        <end position="104"/>
    </location>
</feature>
<reference evidence="13 14" key="1">
    <citation type="journal article" date="2010" name="Nature">
        <title>Genome sequencing and analysis of the model grass Brachypodium distachyon.</title>
        <authorList>
            <consortium name="International Brachypodium Initiative"/>
        </authorList>
    </citation>
    <scope>NUCLEOTIDE SEQUENCE [LARGE SCALE GENOMIC DNA]</scope>
    <source>
        <strain evidence="13 14">Bd21</strain>
    </source>
</reference>
<dbReference type="RefSeq" id="XP_010232651.2">
    <property type="nucleotide sequence ID" value="XM_010234349.3"/>
</dbReference>
<evidence type="ECO:0000313" key="15">
    <source>
        <dbReference type="Proteomes" id="UP000008810"/>
    </source>
</evidence>
<feature type="transmembrane region" description="Helical" evidence="11">
    <location>
        <begin position="513"/>
        <end position="537"/>
    </location>
</feature>
<gene>
    <name evidence="14" type="primary">LOC100822950</name>
    <name evidence="13" type="ORF">BRADI_2g56970v3</name>
</gene>
<evidence type="ECO:0000256" key="7">
    <source>
        <dbReference type="ARBA" id="ARBA00022989"/>
    </source>
</evidence>
<dbReference type="GeneID" id="100822950"/>
<reference evidence="14" key="3">
    <citation type="submission" date="2018-08" db="UniProtKB">
        <authorList>
            <consortium name="EnsemblPlants"/>
        </authorList>
    </citation>
    <scope>IDENTIFICATION</scope>
    <source>
        <strain evidence="14">cv. Bd21</strain>
    </source>
</reference>
<dbReference type="EnsemblPlants" id="KQK10853">
    <property type="protein sequence ID" value="KQK10853"/>
    <property type="gene ID" value="BRADI_2g56970v3"/>
</dbReference>
<feature type="transmembrane region" description="Helical" evidence="11">
    <location>
        <begin position="266"/>
        <end position="288"/>
    </location>
</feature>